<comment type="cofactor">
    <cofactor evidence="8">
        <name>[4Fe-4S] cluster</name>
        <dbReference type="ChEBI" id="CHEBI:49883"/>
    </cofactor>
    <text evidence="8">Binds 2 [4Fe-4S] clusters per subunit.</text>
</comment>
<feature type="binding site" evidence="8">
    <location>
        <position position="415"/>
    </location>
    <ligand>
        <name>[4Fe-4S] cluster</name>
        <dbReference type="ChEBI" id="CHEBI:49883"/>
        <label>2</label>
    </ligand>
</feature>
<keyword evidence="2 8" id="KW-0004">4Fe-4S</keyword>
<evidence type="ECO:0000256" key="1">
    <source>
        <dbReference type="ARBA" id="ARBA00022448"/>
    </source>
</evidence>
<keyword evidence="8" id="KW-0997">Cell inner membrane</keyword>
<feature type="domain" description="4Fe-4S ferredoxin-type" evidence="10">
    <location>
        <begin position="400"/>
        <end position="429"/>
    </location>
</feature>
<dbReference type="InterPro" id="IPR037225">
    <property type="entry name" value="Nuo51_FMN-bd_sf"/>
</dbReference>
<feature type="compositionally biased region" description="Low complexity" evidence="9">
    <location>
        <begin position="485"/>
        <end position="495"/>
    </location>
</feature>
<keyword evidence="7 8" id="KW-0411">Iron-sulfur</keyword>
<keyword evidence="8" id="KW-1003">Cell membrane</keyword>
<dbReference type="RefSeq" id="WP_147711841.1">
    <property type="nucleotide sequence ID" value="NZ_VKAD01000001.1"/>
</dbReference>
<dbReference type="Gene3D" id="3.40.50.11540">
    <property type="entry name" value="NADH-ubiquinone oxidoreductase 51kDa subunit"/>
    <property type="match status" value="1"/>
</dbReference>
<comment type="caution">
    <text evidence="11">The sequence shown here is derived from an EMBL/GenBank/DDBJ whole genome shotgun (WGS) entry which is preliminary data.</text>
</comment>
<feature type="compositionally biased region" description="Basic and acidic residues" evidence="9">
    <location>
        <begin position="462"/>
        <end position="476"/>
    </location>
</feature>
<dbReference type="InterPro" id="IPR017900">
    <property type="entry name" value="4Fe4S_Fe_S_CS"/>
</dbReference>
<keyword evidence="8" id="KW-1278">Translocase</keyword>
<dbReference type="GO" id="GO:0009055">
    <property type="term" value="F:electron transfer activity"/>
    <property type="evidence" value="ECO:0007669"/>
    <property type="project" value="InterPro"/>
</dbReference>
<organism evidence="11 12">
    <name type="scientific">Reinekea thalattae</name>
    <dbReference type="NCBI Taxonomy" id="2593301"/>
    <lineage>
        <taxon>Bacteria</taxon>
        <taxon>Pseudomonadati</taxon>
        <taxon>Pseudomonadota</taxon>
        <taxon>Gammaproteobacteria</taxon>
        <taxon>Oceanospirillales</taxon>
        <taxon>Saccharospirillaceae</taxon>
        <taxon>Reinekea</taxon>
    </lineage>
</organism>
<dbReference type="Proteomes" id="UP000321764">
    <property type="component" value="Unassembled WGS sequence"/>
</dbReference>
<dbReference type="HAMAP" id="MF_00461">
    <property type="entry name" value="RsxC_RnfC"/>
    <property type="match status" value="1"/>
</dbReference>
<feature type="binding site" evidence="8">
    <location>
        <position position="380"/>
    </location>
    <ligand>
        <name>[4Fe-4S] cluster</name>
        <dbReference type="ChEBI" id="CHEBI:49883"/>
        <label>2</label>
    </ligand>
</feature>
<dbReference type="InterPro" id="IPR011538">
    <property type="entry name" value="Nuo51_FMN-bd"/>
</dbReference>
<comment type="subunit">
    <text evidence="8">The complex is composed of six subunits: RnfA, RnfB, RnfC, RnfD, RnfE and RnfG.</text>
</comment>
<evidence type="ECO:0000256" key="6">
    <source>
        <dbReference type="ARBA" id="ARBA00023004"/>
    </source>
</evidence>
<dbReference type="PANTHER" id="PTHR43034:SF2">
    <property type="entry name" value="ION-TRANSLOCATING OXIDOREDUCTASE COMPLEX SUBUNIT C"/>
    <property type="match status" value="1"/>
</dbReference>
<evidence type="ECO:0000256" key="7">
    <source>
        <dbReference type="ARBA" id="ARBA00023014"/>
    </source>
</evidence>
<evidence type="ECO:0000256" key="4">
    <source>
        <dbReference type="ARBA" id="ARBA00022737"/>
    </source>
</evidence>
<feature type="domain" description="4Fe-4S ferredoxin-type" evidence="10">
    <location>
        <begin position="359"/>
        <end position="390"/>
    </location>
</feature>
<feature type="binding site" evidence="8">
    <location>
        <position position="376"/>
    </location>
    <ligand>
        <name>[4Fe-4S] cluster</name>
        <dbReference type="ChEBI" id="CHEBI:49883"/>
        <label>1</label>
    </ligand>
</feature>
<evidence type="ECO:0000256" key="9">
    <source>
        <dbReference type="SAM" id="MobiDB-lite"/>
    </source>
</evidence>
<feature type="region of interest" description="Disordered" evidence="9">
    <location>
        <begin position="462"/>
        <end position="495"/>
    </location>
</feature>
<dbReference type="PROSITE" id="PS00198">
    <property type="entry name" value="4FE4S_FER_1"/>
    <property type="match status" value="2"/>
</dbReference>
<protein>
    <recommendedName>
        <fullName evidence="8">Ion-translocating oxidoreductase complex subunit C</fullName>
        <ecNumber evidence="8">7.-.-.-</ecNumber>
    </recommendedName>
    <alternativeName>
        <fullName evidence="8">Rnf electron transport complex subunit C</fullName>
    </alternativeName>
</protein>
<evidence type="ECO:0000313" key="11">
    <source>
        <dbReference type="EMBL" id="TXR53024.1"/>
    </source>
</evidence>
<keyword evidence="12" id="KW-1185">Reference proteome</keyword>
<dbReference type="NCBIfam" id="NF003454">
    <property type="entry name" value="PRK05035.1"/>
    <property type="match status" value="1"/>
</dbReference>
<dbReference type="SUPFAM" id="SSF46548">
    <property type="entry name" value="alpha-helical ferredoxin"/>
    <property type="match status" value="1"/>
</dbReference>
<dbReference type="InterPro" id="IPR026902">
    <property type="entry name" value="RnfC_N"/>
</dbReference>
<dbReference type="GO" id="GO:0022900">
    <property type="term" value="P:electron transport chain"/>
    <property type="evidence" value="ECO:0007669"/>
    <property type="project" value="UniProtKB-UniRule"/>
</dbReference>
<evidence type="ECO:0000256" key="5">
    <source>
        <dbReference type="ARBA" id="ARBA00022982"/>
    </source>
</evidence>
<proteinExistence type="inferred from homology"/>
<evidence type="ECO:0000256" key="2">
    <source>
        <dbReference type="ARBA" id="ARBA00022485"/>
    </source>
</evidence>
<evidence type="ECO:0000256" key="8">
    <source>
        <dbReference type="HAMAP-Rule" id="MF_00461"/>
    </source>
</evidence>
<dbReference type="AlphaFoldDB" id="A0A5C8Z6V7"/>
<feature type="binding site" evidence="8">
    <location>
        <position position="370"/>
    </location>
    <ligand>
        <name>[4Fe-4S] cluster</name>
        <dbReference type="ChEBI" id="CHEBI:49883"/>
        <label>1</label>
    </ligand>
</feature>
<dbReference type="GO" id="GO:0005886">
    <property type="term" value="C:plasma membrane"/>
    <property type="evidence" value="ECO:0007669"/>
    <property type="project" value="UniProtKB-SubCell"/>
</dbReference>
<dbReference type="InterPro" id="IPR010208">
    <property type="entry name" value="Ion_transpt_RnfC/RsxC"/>
</dbReference>
<evidence type="ECO:0000256" key="3">
    <source>
        <dbReference type="ARBA" id="ARBA00022723"/>
    </source>
</evidence>
<keyword evidence="5 8" id="KW-0249">Electron transport</keyword>
<keyword evidence="4 8" id="KW-0677">Repeat</keyword>
<dbReference type="EMBL" id="VKAD01000001">
    <property type="protein sequence ID" value="TXR53024.1"/>
    <property type="molecule type" value="Genomic_DNA"/>
</dbReference>
<dbReference type="SUPFAM" id="SSF142019">
    <property type="entry name" value="Nqo1 FMN-binding domain-like"/>
    <property type="match status" value="1"/>
</dbReference>
<name>A0A5C8Z6V7_9GAMM</name>
<feature type="binding site" evidence="8">
    <location>
        <position position="409"/>
    </location>
    <ligand>
        <name>[4Fe-4S] cluster</name>
        <dbReference type="ChEBI" id="CHEBI:49883"/>
        <label>2</label>
    </ligand>
</feature>
<dbReference type="Pfam" id="PF13375">
    <property type="entry name" value="RnfC_N"/>
    <property type="match status" value="1"/>
</dbReference>
<dbReference type="PROSITE" id="PS51379">
    <property type="entry name" value="4FE4S_FER_2"/>
    <property type="match status" value="2"/>
</dbReference>
<dbReference type="Pfam" id="PF10531">
    <property type="entry name" value="SLBB"/>
    <property type="match status" value="1"/>
</dbReference>
<comment type="similarity">
    <text evidence="8">Belongs to the 4Fe4S bacterial-type ferredoxin family. RnfC subfamily.</text>
</comment>
<dbReference type="Pfam" id="PF01512">
    <property type="entry name" value="Complex1_51K"/>
    <property type="match status" value="1"/>
</dbReference>
<feature type="binding site" evidence="8">
    <location>
        <position position="419"/>
    </location>
    <ligand>
        <name>[4Fe-4S] cluster</name>
        <dbReference type="ChEBI" id="CHEBI:49883"/>
        <label>1</label>
    </ligand>
</feature>
<keyword evidence="8" id="KW-0472">Membrane</keyword>
<dbReference type="GO" id="GO:0051539">
    <property type="term" value="F:4 iron, 4 sulfur cluster binding"/>
    <property type="evidence" value="ECO:0007669"/>
    <property type="project" value="UniProtKB-KW"/>
</dbReference>
<dbReference type="GO" id="GO:0046872">
    <property type="term" value="F:metal ion binding"/>
    <property type="evidence" value="ECO:0007669"/>
    <property type="project" value="UniProtKB-KW"/>
</dbReference>
<keyword evidence="1 8" id="KW-0813">Transport</keyword>
<dbReference type="EC" id="7.-.-.-" evidence="8"/>
<comment type="subcellular location">
    <subcellularLocation>
        <location evidence="8">Cell inner membrane</location>
        <topology evidence="8">Peripheral membrane protein</topology>
    </subcellularLocation>
</comment>
<dbReference type="Gene3D" id="3.30.70.3270">
    <property type="match status" value="1"/>
</dbReference>
<dbReference type="PANTHER" id="PTHR43034">
    <property type="entry name" value="ION-TRANSLOCATING OXIDOREDUCTASE COMPLEX SUBUNIT C"/>
    <property type="match status" value="1"/>
</dbReference>
<dbReference type="InterPro" id="IPR017896">
    <property type="entry name" value="4Fe4S_Fe-S-bd"/>
</dbReference>
<comment type="function">
    <text evidence="8">Part of a membrane-bound complex that couples electron transfer with translocation of ions across the membrane.</text>
</comment>
<dbReference type="OrthoDB" id="9767754at2"/>
<feature type="binding site" evidence="8">
    <location>
        <position position="373"/>
    </location>
    <ligand>
        <name>[4Fe-4S] cluster</name>
        <dbReference type="ChEBI" id="CHEBI:49883"/>
        <label>1</label>
    </ligand>
</feature>
<sequence>MRAFAKPFRGGIHPVGYKEFSQDCAIEKLPAPKRVYLGLQQRNGTLLSALVSVGDSVGKGQLVAKGANDMAVPLHSPINGTVEDIRDYVSAHPSGIKIKTLVIKNNGDSSWSQQHGSIHPLSLASDEMLQRILDAGIVGLGGAGFPTGIKLRLARDKQVHTLIINGGECEPYLTCDDRLMQEYAVDVVLGSQLMAKAIGARKAIIAVEDNKPASIQALKIAAAELHDIEIQVVPSLYPMGSERHLIKAVTGKTVAPGTLSVELGILVHNVATARAVYHALRFNRPLIDRVLTVSGAGIEQPKNLLVPIGTSVADLLSACGGLTMSAQRLVAGGPMMGQVIPSPYTPIDKSIGGLLALTDQEVRDEQSHDCVRCGRCVAACPMGLMPFQMAAHSRVSDYDGAQDYGLNHCLLCGACSYVCPSRIPLVQHFSHARGEINAQRSMAQKSALARLLTNARAERLAKEAAQRKAEKAAKAAERKKKAAQRKAQQASESGE</sequence>
<gene>
    <name evidence="11" type="primary">rsxC</name>
    <name evidence="8" type="synonym">rnfC</name>
    <name evidence="11" type="ORF">FME95_00130</name>
</gene>
<feature type="binding site" evidence="8">
    <location>
        <position position="412"/>
    </location>
    <ligand>
        <name>[4Fe-4S] cluster</name>
        <dbReference type="ChEBI" id="CHEBI:49883"/>
        <label>2</label>
    </ligand>
</feature>
<evidence type="ECO:0000259" key="10">
    <source>
        <dbReference type="PROSITE" id="PS51379"/>
    </source>
</evidence>
<evidence type="ECO:0000313" key="12">
    <source>
        <dbReference type="Proteomes" id="UP000321764"/>
    </source>
</evidence>
<accession>A0A5C8Z6V7</accession>
<dbReference type="Pfam" id="PF13237">
    <property type="entry name" value="Fer4_10"/>
    <property type="match status" value="1"/>
</dbReference>
<dbReference type="InterPro" id="IPR019554">
    <property type="entry name" value="Soluble_ligand-bd"/>
</dbReference>
<reference evidence="11 12" key="1">
    <citation type="submission" date="2019-07" db="EMBL/GenBank/DDBJ databases">
        <title>Reinekea sp. strain SSH23 genome sequencing and assembly.</title>
        <authorList>
            <person name="Kim I."/>
        </authorList>
    </citation>
    <scope>NUCLEOTIDE SEQUENCE [LARGE SCALE GENOMIC DNA]</scope>
    <source>
        <strain evidence="11 12">SSH23</strain>
    </source>
</reference>
<keyword evidence="6 8" id="KW-0408">Iron</keyword>
<dbReference type="NCBIfam" id="TIGR01945">
    <property type="entry name" value="rnfC"/>
    <property type="match status" value="1"/>
</dbReference>
<keyword evidence="3 8" id="KW-0479">Metal-binding</keyword>